<dbReference type="EMBL" id="JARPUR010000003">
    <property type="protein sequence ID" value="KAK4879082.1"/>
    <property type="molecule type" value="Genomic_DNA"/>
</dbReference>
<dbReference type="GO" id="GO:0004222">
    <property type="term" value="F:metalloendopeptidase activity"/>
    <property type="evidence" value="ECO:0007669"/>
    <property type="project" value="InterPro"/>
</dbReference>
<reference evidence="19" key="1">
    <citation type="submission" date="2023-01" db="EMBL/GenBank/DDBJ databases">
        <title>Key to firefly adult light organ development and bioluminescence: homeobox transcription factors regulate luciferase expression and transportation to peroxisome.</title>
        <authorList>
            <person name="Fu X."/>
        </authorList>
    </citation>
    <scope>NUCLEOTIDE SEQUENCE [LARGE SCALE GENOMIC DNA]</scope>
</reference>
<comment type="similarity">
    <text evidence="1">Belongs to the peptidase M10A family.</text>
</comment>
<feature type="binding site" evidence="14">
    <location>
        <position position="310"/>
    </location>
    <ligand>
        <name>Ca(2+)</name>
        <dbReference type="ChEBI" id="CHEBI:29108"/>
        <label>4</label>
    </ligand>
</feature>
<feature type="binding site" evidence="14">
    <location>
        <position position="312"/>
    </location>
    <ligand>
        <name>Ca(2+)</name>
        <dbReference type="ChEBI" id="CHEBI:29108"/>
        <label>5</label>
    </ligand>
</feature>
<evidence type="ECO:0000256" key="9">
    <source>
        <dbReference type="ARBA" id="ARBA00023049"/>
    </source>
</evidence>
<evidence type="ECO:0000256" key="1">
    <source>
        <dbReference type="ARBA" id="ARBA00010370"/>
    </source>
</evidence>
<evidence type="ECO:0000256" key="15">
    <source>
        <dbReference type="PIRSR" id="PIRSR621190-4"/>
    </source>
</evidence>
<feature type="active site" evidence="12">
    <location>
        <position position="198"/>
    </location>
</feature>
<name>A0AAN7PXX8_9COLE</name>
<dbReference type="AlphaFoldDB" id="A0AAN7PXX8"/>
<feature type="binding site" evidence="14">
    <location>
        <position position="357"/>
    </location>
    <ligand>
        <name>Ca(2+)</name>
        <dbReference type="ChEBI" id="CHEBI:29108"/>
        <label>5</label>
    </ligand>
</feature>
<evidence type="ECO:0000256" key="12">
    <source>
        <dbReference type="PIRSR" id="PIRSR001191-1"/>
    </source>
</evidence>
<dbReference type="PANTHER" id="PTHR10201:SF291">
    <property type="entry name" value="MATRIX METALLOPROTEINASE 1, ISOFORM C-RELATED"/>
    <property type="match status" value="1"/>
</dbReference>
<dbReference type="InterPro" id="IPR036375">
    <property type="entry name" value="Hemopexin-like_dom_sf"/>
</dbReference>
<dbReference type="InterPro" id="IPR018486">
    <property type="entry name" value="Hemopexin_CS"/>
</dbReference>
<evidence type="ECO:0000256" key="3">
    <source>
        <dbReference type="ARBA" id="ARBA00022723"/>
    </source>
</evidence>
<proteinExistence type="inferred from homology"/>
<feature type="binding site" evidence="14">
    <location>
        <position position="264"/>
    </location>
    <ligand>
        <name>Ca(2+)</name>
        <dbReference type="ChEBI" id="CHEBI:29108"/>
        <label>4</label>
    </ligand>
</feature>
<feature type="repeat" description="Hemopexin" evidence="16">
    <location>
        <begin position="306"/>
        <end position="350"/>
    </location>
</feature>
<evidence type="ECO:0000256" key="11">
    <source>
        <dbReference type="ARBA" id="ARBA00023157"/>
    </source>
</evidence>
<keyword evidence="10" id="KW-0865">Zymogen</keyword>
<dbReference type="SUPFAM" id="SSF47090">
    <property type="entry name" value="PGBD-like"/>
    <property type="match status" value="1"/>
</dbReference>
<keyword evidence="4" id="KW-0732">Signal</keyword>
<keyword evidence="19" id="KW-1185">Reference proteome</keyword>
<dbReference type="PANTHER" id="PTHR10201">
    <property type="entry name" value="MATRIX METALLOPROTEINASE"/>
    <property type="match status" value="1"/>
</dbReference>
<evidence type="ECO:0000256" key="16">
    <source>
        <dbReference type="PROSITE-ProRule" id="PRU01011"/>
    </source>
</evidence>
<feature type="binding site" evidence="14">
    <location>
        <position position="266"/>
    </location>
    <ligand>
        <name>Ca(2+)</name>
        <dbReference type="ChEBI" id="CHEBI:29108"/>
        <label>5</label>
    </ligand>
</feature>
<evidence type="ECO:0000256" key="2">
    <source>
        <dbReference type="ARBA" id="ARBA00022670"/>
    </source>
</evidence>
<evidence type="ECO:0000256" key="14">
    <source>
        <dbReference type="PIRSR" id="PIRSR621190-2"/>
    </source>
</evidence>
<dbReference type="Gene3D" id="3.40.390.10">
    <property type="entry name" value="Collagenase (Catalytic Domain)"/>
    <property type="match status" value="1"/>
</dbReference>
<evidence type="ECO:0000256" key="10">
    <source>
        <dbReference type="ARBA" id="ARBA00023145"/>
    </source>
</evidence>
<dbReference type="Pfam" id="PF00413">
    <property type="entry name" value="Peptidase_M10"/>
    <property type="match status" value="1"/>
</dbReference>
<evidence type="ECO:0000313" key="19">
    <source>
        <dbReference type="Proteomes" id="UP001353858"/>
    </source>
</evidence>
<dbReference type="Pfam" id="PF00045">
    <property type="entry name" value="Hemopexin"/>
    <property type="match status" value="3"/>
</dbReference>
<gene>
    <name evidence="18" type="ORF">RN001_007228</name>
</gene>
<feature type="binding site" evidence="14">
    <location>
        <position position="176"/>
    </location>
    <ligand>
        <name>Ca(2+)</name>
        <dbReference type="ChEBI" id="CHEBI:29108"/>
        <label>3</label>
    </ligand>
</feature>
<dbReference type="SMART" id="SM00120">
    <property type="entry name" value="HX"/>
    <property type="match status" value="4"/>
</dbReference>
<keyword evidence="3 13" id="KW-0479">Metal-binding</keyword>
<feature type="binding site" evidence="14">
    <location>
        <position position="157"/>
    </location>
    <ligand>
        <name>Ca(2+)</name>
        <dbReference type="ChEBI" id="CHEBI:29108"/>
        <label>3</label>
    </ligand>
</feature>
<dbReference type="GO" id="GO:0031012">
    <property type="term" value="C:extracellular matrix"/>
    <property type="evidence" value="ECO:0007669"/>
    <property type="project" value="InterPro"/>
</dbReference>
<sequence>MEFLFYVFPFLFSLNNTIVNETMIMHELYEYGYLSDMNSNKTEMMASLKEYQYFSNIEPTGEINKETIEMLMKPRCGHPDKLKDDQRKKRYLFASNGPSAKSLLTYRTQEYIKGISRKDVDEIFSQALYLWSKHSGLRFSRSRAQSDLEIRFEPIDGEGKIYGVALKPTYRSIIFDSKERWTKEGNNGINLLQIATHEFGHALGLGHSDRRNSVMYPFYTEYKKNFDLDVDDINGIKALYKRYIPQHEALNGDVSIICNDPKIDAIFVAPDGYVYILKDEHYWKLCTDFTMVDGPRLIKTRWAELPSKIDTAFTAWNNITYFFKDNVVWKYILDKKHKYSKLINNAFEEIPDDLDAAFIWSGNGNLYFFKGTKYWMFDAFKPPHMRVRDFFPLSIRLWNGVPNNVDDAVAINGVTYFFKGDSYYKYDDKRRRVQHGYPKSIKYDIFKCK</sequence>
<feature type="binding site" evidence="13">
    <location>
        <position position="197"/>
    </location>
    <ligand>
        <name>Zn(2+)</name>
        <dbReference type="ChEBI" id="CHEBI:29105"/>
        <label>2</label>
        <note>catalytic</note>
    </ligand>
</feature>
<feature type="repeat" description="Hemopexin" evidence="16">
    <location>
        <begin position="402"/>
        <end position="448"/>
    </location>
</feature>
<dbReference type="InterPro" id="IPR001818">
    <property type="entry name" value="Pept_M10_metallopeptidase"/>
</dbReference>
<dbReference type="InterPro" id="IPR000585">
    <property type="entry name" value="Hemopexin-like_dom"/>
</dbReference>
<dbReference type="PRINTS" id="PR00138">
    <property type="entry name" value="MATRIXIN"/>
</dbReference>
<feature type="binding site" evidence="14">
    <location>
        <position position="179"/>
    </location>
    <ligand>
        <name>Ca(2+)</name>
        <dbReference type="ChEBI" id="CHEBI:29108"/>
        <label>1</label>
    </ligand>
</feature>
<evidence type="ECO:0000256" key="13">
    <source>
        <dbReference type="PIRSR" id="PIRSR001191-2"/>
    </source>
</evidence>
<organism evidence="18 19">
    <name type="scientific">Aquatica leii</name>
    <dbReference type="NCBI Taxonomy" id="1421715"/>
    <lineage>
        <taxon>Eukaryota</taxon>
        <taxon>Metazoa</taxon>
        <taxon>Ecdysozoa</taxon>
        <taxon>Arthropoda</taxon>
        <taxon>Hexapoda</taxon>
        <taxon>Insecta</taxon>
        <taxon>Pterygota</taxon>
        <taxon>Neoptera</taxon>
        <taxon>Endopterygota</taxon>
        <taxon>Coleoptera</taxon>
        <taxon>Polyphaga</taxon>
        <taxon>Elateriformia</taxon>
        <taxon>Elateroidea</taxon>
        <taxon>Lampyridae</taxon>
        <taxon>Luciolinae</taxon>
        <taxon>Aquatica</taxon>
    </lineage>
</organism>
<comment type="caution">
    <text evidence="18">The sequence shown here is derived from an EMBL/GenBank/DDBJ whole genome shotgun (WGS) entry which is preliminary data.</text>
</comment>
<feature type="modified residue" description="Phosphotyrosine; by PKDCC" evidence="15">
    <location>
        <position position="339"/>
    </location>
</feature>
<dbReference type="GO" id="GO:0030574">
    <property type="term" value="P:collagen catabolic process"/>
    <property type="evidence" value="ECO:0007669"/>
    <property type="project" value="TreeGrafter"/>
</dbReference>
<dbReference type="SUPFAM" id="SSF50923">
    <property type="entry name" value="Hemopexin-like domain"/>
    <property type="match status" value="1"/>
</dbReference>
<feature type="binding site" evidence="13">
    <location>
        <position position="201"/>
    </location>
    <ligand>
        <name>Zn(2+)</name>
        <dbReference type="ChEBI" id="CHEBI:29105"/>
        <label>2</label>
        <note>catalytic</note>
    </ligand>
</feature>
<feature type="repeat" description="Hemopexin" evidence="16">
    <location>
        <begin position="351"/>
        <end position="393"/>
    </location>
</feature>
<feature type="binding site" evidence="14">
    <location>
        <position position="147"/>
    </location>
    <ligand>
        <name>Ca(2+)</name>
        <dbReference type="ChEBI" id="CHEBI:29108"/>
        <label>2</label>
    </ligand>
</feature>
<keyword evidence="7 13" id="KW-0862">Zinc</keyword>
<feature type="binding site" evidence="14">
    <location>
        <position position="179"/>
    </location>
    <ligand>
        <name>Ca(2+)</name>
        <dbReference type="ChEBI" id="CHEBI:29108"/>
        <label>3</label>
    </ligand>
</feature>
<evidence type="ECO:0000256" key="6">
    <source>
        <dbReference type="ARBA" id="ARBA00022801"/>
    </source>
</evidence>
<feature type="binding site" evidence="14">
    <location>
        <position position="156"/>
    </location>
    <ligand>
        <name>Ca(2+)</name>
        <dbReference type="ChEBI" id="CHEBI:29108"/>
        <label>3</label>
    </ligand>
</feature>
<dbReference type="PROSITE" id="PS00024">
    <property type="entry name" value="HEMOPEXIN"/>
    <property type="match status" value="1"/>
</dbReference>
<evidence type="ECO:0000256" key="7">
    <source>
        <dbReference type="ARBA" id="ARBA00022833"/>
    </source>
</evidence>
<keyword evidence="5" id="KW-0677">Repeat</keyword>
<keyword evidence="2" id="KW-0645">Protease</keyword>
<dbReference type="PROSITE" id="PS51642">
    <property type="entry name" value="HEMOPEXIN_2"/>
    <property type="match status" value="4"/>
</dbReference>
<evidence type="ECO:0000256" key="4">
    <source>
        <dbReference type="ARBA" id="ARBA00022729"/>
    </source>
</evidence>
<feature type="repeat" description="Hemopexin" evidence="16">
    <location>
        <begin position="260"/>
        <end position="305"/>
    </location>
</feature>
<feature type="binding site" description="in inhibited form" evidence="14">
    <location>
        <position position="76"/>
    </location>
    <ligand>
        <name>Zn(2+)</name>
        <dbReference type="ChEBI" id="CHEBI:29105"/>
        <label>2</label>
        <note>catalytic</note>
    </ligand>
</feature>
<dbReference type="InterPro" id="IPR024079">
    <property type="entry name" value="MetalloPept_cat_dom_sf"/>
</dbReference>
<keyword evidence="8 14" id="KW-0106">Calcium</keyword>
<protein>
    <recommendedName>
        <fullName evidence="17">Peptidase metallopeptidase domain-containing protein</fullName>
    </recommendedName>
</protein>
<dbReference type="GO" id="GO:0030198">
    <property type="term" value="P:extracellular matrix organization"/>
    <property type="evidence" value="ECO:0007669"/>
    <property type="project" value="TreeGrafter"/>
</dbReference>
<dbReference type="Gene3D" id="2.110.10.10">
    <property type="entry name" value="Hemopexin-like domain"/>
    <property type="match status" value="1"/>
</dbReference>
<dbReference type="InterPro" id="IPR006026">
    <property type="entry name" value="Peptidase_Metallo"/>
</dbReference>
<evidence type="ECO:0000256" key="8">
    <source>
        <dbReference type="ARBA" id="ARBA00022837"/>
    </source>
</evidence>
<feature type="domain" description="Peptidase metallopeptidase" evidence="17">
    <location>
        <begin position="90"/>
        <end position="242"/>
    </location>
</feature>
<dbReference type="Proteomes" id="UP001353858">
    <property type="component" value="Unassembled WGS sequence"/>
</dbReference>
<dbReference type="PIRSF" id="PIRSF001191">
    <property type="entry name" value="Peptidase_M10A_matrix"/>
    <property type="match status" value="1"/>
</dbReference>
<dbReference type="GO" id="GO:0006508">
    <property type="term" value="P:proteolysis"/>
    <property type="evidence" value="ECO:0007669"/>
    <property type="project" value="UniProtKB-KW"/>
</dbReference>
<dbReference type="GO" id="GO:0005615">
    <property type="term" value="C:extracellular space"/>
    <property type="evidence" value="ECO:0007669"/>
    <property type="project" value="TreeGrafter"/>
</dbReference>
<dbReference type="InterPro" id="IPR018487">
    <property type="entry name" value="Hemopexin-like_repeat"/>
</dbReference>
<dbReference type="GO" id="GO:0008270">
    <property type="term" value="F:zinc ion binding"/>
    <property type="evidence" value="ECO:0007669"/>
    <property type="project" value="InterPro"/>
</dbReference>
<dbReference type="SUPFAM" id="SSF55486">
    <property type="entry name" value="Metalloproteases ('zincins'), catalytic domain"/>
    <property type="match status" value="1"/>
</dbReference>
<comment type="cofactor">
    <cofactor evidence="14">
        <name>Ca(2+)</name>
        <dbReference type="ChEBI" id="CHEBI:29108"/>
    </cofactor>
    <text evidence="14">Can bind about 5 Ca(2+) ions per subunit.</text>
</comment>
<dbReference type="SMART" id="SM00235">
    <property type="entry name" value="ZnMc"/>
    <property type="match status" value="1"/>
</dbReference>
<dbReference type="InterPro" id="IPR036365">
    <property type="entry name" value="PGBD-like_sf"/>
</dbReference>
<feature type="binding site" evidence="13">
    <location>
        <position position="207"/>
    </location>
    <ligand>
        <name>Zn(2+)</name>
        <dbReference type="ChEBI" id="CHEBI:29105"/>
        <label>2</label>
        <note>catalytic</note>
    </ligand>
</feature>
<keyword evidence="9" id="KW-0482">Metalloprotease</keyword>
<feature type="binding site" evidence="14">
    <location>
        <position position="406"/>
    </location>
    <ligand>
        <name>Ca(2+)</name>
        <dbReference type="ChEBI" id="CHEBI:29108"/>
        <label>4</label>
    </ligand>
</feature>
<evidence type="ECO:0000259" key="17">
    <source>
        <dbReference type="SMART" id="SM00235"/>
    </source>
</evidence>
<accession>A0AAN7PXX8</accession>
<dbReference type="InterPro" id="IPR021190">
    <property type="entry name" value="Pept_M10A"/>
</dbReference>
<keyword evidence="11" id="KW-1015">Disulfide bond</keyword>
<comment type="cofactor">
    <cofactor evidence="14">
        <name>Zn(2+)</name>
        <dbReference type="ChEBI" id="CHEBI:29105"/>
    </cofactor>
    <text evidence="14">Binds 2 Zn(2+) ions per subunit.</text>
</comment>
<evidence type="ECO:0000256" key="5">
    <source>
        <dbReference type="ARBA" id="ARBA00022737"/>
    </source>
</evidence>
<evidence type="ECO:0000313" key="18">
    <source>
        <dbReference type="EMBL" id="KAK4879082.1"/>
    </source>
</evidence>
<feature type="binding site" evidence="14">
    <location>
        <position position="215"/>
    </location>
    <ligand>
        <name>Zn(2+)</name>
        <dbReference type="ChEBI" id="CHEBI:29105"/>
        <label>2</label>
        <note>catalytic</note>
    </ligand>
</feature>
<keyword evidence="6" id="KW-0378">Hydrolase</keyword>
<dbReference type="CDD" id="cd00094">
    <property type="entry name" value="HX"/>
    <property type="match status" value="1"/>
</dbReference>